<protein>
    <submittedName>
        <fullName evidence="1">AsmA family protein</fullName>
    </submittedName>
</protein>
<keyword evidence="2" id="KW-1185">Reference proteome</keyword>
<dbReference type="OrthoDB" id="7164599at2"/>
<dbReference type="AlphaFoldDB" id="A0A0F3NNG9"/>
<dbReference type="EMBL" id="LANX01000001">
    <property type="protein sequence ID" value="KJV69247.1"/>
    <property type="molecule type" value="Genomic_DNA"/>
</dbReference>
<dbReference type="GO" id="GO:0005886">
    <property type="term" value="C:plasma membrane"/>
    <property type="evidence" value="ECO:0007669"/>
    <property type="project" value="TreeGrafter"/>
</dbReference>
<dbReference type="Proteomes" id="UP000033562">
    <property type="component" value="Unassembled WGS sequence"/>
</dbReference>
<sequence>MKFVVYLCCTIFVLVLGLLALPLVIDWNVYFGPYIFKQLEKINNTSVKIVGEFSGSFIFPKIIVRNLYMEYDTNLSGKADVVLVDKLELDVSFVSLISFSPKIKSITAYGLKSTIDGLKNTLSLKSNNSVRSISIIDSVINTSSDGSSFNNKVVTIYNSTIKSTKDRIIVNALLQMGKSDYQLTSYMYMNKKGRISKANIAMKSNVTKLTLLSDDKADNTDKFSGLLTIESSNFSEFINDISETKKTSIFSFITSQEKFHLSANVLIEDSKFNFNDVKIVSKSIEGDANIQCNSYSSCMTDINLTKIDVDSLTSSNGDLYYEYGKSSQILDHFNIFISDSSQIKVNATVKDLKYNNRIIHDLLIDIIILDGKISVNKFQAKLPGNNNRLYVYGDAVSSNVVSKFNGMIKIYGDDLDVLIQWLMPFEAHKESKNNKFILHSNLYIAPRIFSLTNIKMITSNIGNMKGDLKIKYGRNKGNVIGNINVKDFDCGYYNMIRDFNIEENVMSLKWLKTLGYNVKMDVRFSDILLKHNTTVKELNFFANIANKKMSIERIQFSDEYGSNLQGFMRAVISSHDVRPKILLRLQGSKYDSNFIKLPKIINALIDNDKVMQIKWSSDKINFFGLDNVDGSIDINVKQIVFQKNSIKDFLFSSDLRDGLMSIKKLKFEVDEGNVEINGNVGMGDIPSLSAVLSISNMRLQHIVQGLHVTGVQGNISLSGSLKTQGKNLVEWADALDGKIEFIARGVNISDVNFNFFIKNLFTVRSKSDVASLVKVSLYNDSTLFSAVSGKSDVKKGTAFSSIEFQIDNAVGVMSANFSFVQFSVISLCRFFFVPPGGTSAVNIDMDLQGYIWQPKITFNIDSLYDLARDYIN</sequence>
<dbReference type="PANTHER" id="PTHR30441">
    <property type="entry name" value="DUF748 DOMAIN-CONTAINING PROTEIN"/>
    <property type="match status" value="1"/>
</dbReference>
<dbReference type="GO" id="GO:0090313">
    <property type="term" value="P:regulation of protein targeting to membrane"/>
    <property type="evidence" value="ECO:0007669"/>
    <property type="project" value="TreeGrafter"/>
</dbReference>
<proteinExistence type="predicted"/>
<evidence type="ECO:0000313" key="1">
    <source>
        <dbReference type="EMBL" id="KJV69247.1"/>
    </source>
</evidence>
<reference evidence="1 2" key="1">
    <citation type="submission" date="2015-02" db="EMBL/GenBank/DDBJ databases">
        <title>Genome Sequencing of Rickettsiales.</title>
        <authorList>
            <person name="Daugherty S.C."/>
            <person name="Su Q."/>
            <person name="Abolude K."/>
            <person name="Beier-Sexton M."/>
            <person name="Carlyon J.A."/>
            <person name="Carter R."/>
            <person name="Day N.P."/>
            <person name="Dumler S.J."/>
            <person name="Dyachenko V."/>
            <person name="Godinez A."/>
            <person name="Kurtti T.J."/>
            <person name="Lichay M."/>
            <person name="Mullins K.E."/>
            <person name="Ott S."/>
            <person name="Pappas-Brown V."/>
            <person name="Paris D.H."/>
            <person name="Patel P."/>
            <person name="Richards A.L."/>
            <person name="Sadzewicz L."/>
            <person name="Sears K."/>
            <person name="Seidman D."/>
            <person name="Sengamalay N."/>
            <person name="Stenos J."/>
            <person name="Tallon L.J."/>
            <person name="Vincent G."/>
            <person name="Fraser C.M."/>
            <person name="Munderloh U."/>
            <person name="Dunning-Hotopp J.C."/>
        </authorList>
    </citation>
    <scope>NUCLEOTIDE SEQUENCE [LARGE SCALE GENOMIC DNA]</scope>
    <source>
        <strain evidence="1 2">RAC413</strain>
    </source>
</reference>
<dbReference type="PANTHER" id="PTHR30441:SF8">
    <property type="entry name" value="DUF748 DOMAIN-CONTAINING PROTEIN"/>
    <property type="match status" value="1"/>
</dbReference>
<dbReference type="STRING" id="1359163.NLO413_0629"/>
<dbReference type="InterPro" id="IPR052894">
    <property type="entry name" value="AsmA-related"/>
</dbReference>
<evidence type="ECO:0000313" key="2">
    <source>
        <dbReference type="Proteomes" id="UP000033562"/>
    </source>
</evidence>
<organism evidence="1 2">
    <name type="scientific">Candidatus Neoehrlichia procyonis str. RAC413</name>
    <dbReference type="NCBI Taxonomy" id="1359163"/>
    <lineage>
        <taxon>Bacteria</taxon>
        <taxon>Pseudomonadati</taxon>
        <taxon>Pseudomonadota</taxon>
        <taxon>Alphaproteobacteria</taxon>
        <taxon>Rickettsiales</taxon>
        <taxon>Anaplasmataceae</taxon>
        <taxon>Candidatus Neoehrlichia</taxon>
    </lineage>
</organism>
<dbReference type="RefSeq" id="WP_045809000.1">
    <property type="nucleotide sequence ID" value="NZ_LANX01000001.1"/>
</dbReference>
<name>A0A0F3NNG9_9RICK</name>
<accession>A0A0F3NNG9</accession>
<gene>
    <name evidence="1" type="ORF">NLO413_0629</name>
</gene>
<comment type="caution">
    <text evidence="1">The sequence shown here is derived from an EMBL/GenBank/DDBJ whole genome shotgun (WGS) entry which is preliminary data.</text>
</comment>